<organism evidence="1 2">
    <name type="scientific">Vreelandella sulfidaeris</name>
    <dbReference type="NCBI Taxonomy" id="115553"/>
    <lineage>
        <taxon>Bacteria</taxon>
        <taxon>Pseudomonadati</taxon>
        <taxon>Pseudomonadota</taxon>
        <taxon>Gammaproteobacteria</taxon>
        <taxon>Oceanospirillales</taxon>
        <taxon>Halomonadaceae</taxon>
        <taxon>Vreelandella</taxon>
    </lineage>
</organism>
<gene>
    <name evidence="1" type="ORF">DQ400_09440</name>
</gene>
<dbReference type="RefSeq" id="WP_113269546.1">
    <property type="nucleotide sequence ID" value="NZ_QNTU01000005.1"/>
</dbReference>
<dbReference type="OrthoDB" id="5186583at2"/>
<keyword evidence="2" id="KW-1185">Reference proteome</keyword>
<reference evidence="2" key="1">
    <citation type="submission" date="2018-06" db="EMBL/GenBank/DDBJ databases">
        <title>Whole genome sequencing of four bacterial strains from South Shetland trench revealing bio-synthetic gene clusters.</title>
        <authorList>
            <person name="Abdel-Mageed W.M."/>
            <person name="Lehri B."/>
            <person name="Jarmusch S."/>
            <person name="Miranda K."/>
            <person name="Goodfellow M."/>
            <person name="Jaspars M."/>
            <person name="Karlyshev A.V."/>
        </authorList>
    </citation>
    <scope>NUCLEOTIDE SEQUENCE [LARGE SCALE GENOMIC DNA]</scope>
    <source>
        <strain evidence="2">SST4</strain>
    </source>
</reference>
<protein>
    <submittedName>
        <fullName evidence="1">Uncharacterized protein</fullName>
    </submittedName>
</protein>
<sequence length="132" mass="15386">MIDETKVTTEEYVAIYNATNAIFLGLLKEIRELSKKKPDAIMSAGKVSIINRVLEDLRLFLDKEPEGKFLDVLDDENLPQTSDSVLIMCQYETALKAFKNKYYRSYKIGQYASKQAWVTPEFLSEYQEYEEY</sequence>
<evidence type="ECO:0000313" key="1">
    <source>
        <dbReference type="EMBL" id="RBI67359.1"/>
    </source>
</evidence>
<comment type="caution">
    <text evidence="1">The sequence shown here is derived from an EMBL/GenBank/DDBJ whole genome shotgun (WGS) entry which is preliminary data.</text>
</comment>
<dbReference type="Proteomes" id="UP000252204">
    <property type="component" value="Unassembled WGS sequence"/>
</dbReference>
<name>A0A365TN46_9GAMM</name>
<dbReference type="EMBL" id="QNTU01000005">
    <property type="protein sequence ID" value="RBI67359.1"/>
    <property type="molecule type" value="Genomic_DNA"/>
</dbReference>
<dbReference type="AlphaFoldDB" id="A0A365TN46"/>
<evidence type="ECO:0000313" key="2">
    <source>
        <dbReference type="Proteomes" id="UP000252204"/>
    </source>
</evidence>
<proteinExistence type="predicted"/>
<accession>A0A365TN46</accession>